<reference evidence="3 4" key="1">
    <citation type="submission" date="2020-07" db="EMBL/GenBank/DDBJ databases">
        <title>Sequencing the genomes of 1000 actinobacteria strains.</title>
        <authorList>
            <person name="Klenk H.-P."/>
        </authorList>
    </citation>
    <scope>NUCLEOTIDE SEQUENCE [LARGE SCALE GENOMIC DNA]</scope>
    <source>
        <strain evidence="3 4">DSM 44442</strain>
    </source>
</reference>
<proteinExistence type="predicted"/>
<protein>
    <submittedName>
        <fullName evidence="3">Uncharacterized protein</fullName>
    </submittedName>
</protein>
<feature type="region of interest" description="Disordered" evidence="1">
    <location>
        <begin position="1"/>
        <end position="22"/>
    </location>
</feature>
<comment type="caution">
    <text evidence="3">The sequence shown here is derived from an EMBL/GenBank/DDBJ whole genome shotgun (WGS) entry which is preliminary data.</text>
</comment>
<dbReference type="AlphaFoldDB" id="A0A7Z0EJM5"/>
<keyword evidence="2" id="KW-0472">Membrane</keyword>
<evidence type="ECO:0000256" key="1">
    <source>
        <dbReference type="SAM" id="MobiDB-lite"/>
    </source>
</evidence>
<feature type="transmembrane region" description="Helical" evidence="2">
    <location>
        <begin position="314"/>
        <end position="333"/>
    </location>
</feature>
<organism evidence="3 4">
    <name type="scientific">Nocardiopsis aegyptia</name>
    <dbReference type="NCBI Taxonomy" id="220378"/>
    <lineage>
        <taxon>Bacteria</taxon>
        <taxon>Bacillati</taxon>
        <taxon>Actinomycetota</taxon>
        <taxon>Actinomycetes</taxon>
        <taxon>Streptosporangiales</taxon>
        <taxon>Nocardiopsidaceae</taxon>
        <taxon>Nocardiopsis</taxon>
    </lineage>
</organism>
<dbReference type="RefSeq" id="WP_179820279.1">
    <property type="nucleotide sequence ID" value="NZ_JACCFS010000001.1"/>
</dbReference>
<gene>
    <name evidence="3" type="ORF">HNR10_000339</name>
</gene>
<keyword evidence="2" id="KW-0812">Transmembrane</keyword>
<keyword evidence="2" id="KW-1133">Transmembrane helix</keyword>
<evidence type="ECO:0000313" key="3">
    <source>
        <dbReference type="EMBL" id="NYJ32458.1"/>
    </source>
</evidence>
<evidence type="ECO:0000256" key="2">
    <source>
        <dbReference type="SAM" id="Phobius"/>
    </source>
</evidence>
<keyword evidence="4" id="KW-1185">Reference proteome</keyword>
<sequence length="368" mass="39461">MHEAPENGHQVLQGRPPRSGYGTEARISVVPLADPWEDGEREAFEASGSDAFMVAPLLRVVGEPGRRRLFVGRVRVSARGQERPRVSLALQAVWSEAGGWREETELPSPADDALIASLAKPAHGFDGDAARVVVTMAKAFAEGSRNEVLRLRGLRYELERGIADQLAGRSDTALRPLLAAAVELATAVGRARDQAVQAARQGLWIWLWHADVYLADLPHMKESAPTGELPEWAVTYRAGVRHCAAMDTELAEEASRLHSLLNSMSTFAIAQGSEAQDRFTLVVGVGAALVALPALVLTLYGAAPFLPMNSFDRAWRALLPIGITALTAALVAIRWMPGRTSARHYAATAAVVLGLLSVLLLAGVLVPG</sequence>
<feature type="transmembrane region" description="Helical" evidence="2">
    <location>
        <begin position="279"/>
        <end position="302"/>
    </location>
</feature>
<feature type="transmembrane region" description="Helical" evidence="2">
    <location>
        <begin position="345"/>
        <end position="366"/>
    </location>
</feature>
<name>A0A7Z0EJM5_9ACTN</name>
<evidence type="ECO:0000313" key="4">
    <source>
        <dbReference type="Proteomes" id="UP000572051"/>
    </source>
</evidence>
<dbReference type="Proteomes" id="UP000572051">
    <property type="component" value="Unassembled WGS sequence"/>
</dbReference>
<accession>A0A7Z0EJM5</accession>
<dbReference type="EMBL" id="JACCFS010000001">
    <property type="protein sequence ID" value="NYJ32458.1"/>
    <property type="molecule type" value="Genomic_DNA"/>
</dbReference>